<dbReference type="SMART" id="SM00830">
    <property type="entry name" value="CM_2"/>
    <property type="match status" value="1"/>
</dbReference>
<sequence>MNNLSKLRKDIDKCDRELINIFSKRFSVVKKVALYKKERNLKSFDPKRWREVVDKMMLLSKKNKIPEKFVQSILDSILKESLRIEENIISKNSKYVKK</sequence>
<dbReference type="InterPro" id="IPR002701">
    <property type="entry name" value="CM_II_prokaryot"/>
</dbReference>
<dbReference type="PROSITE" id="PS51168">
    <property type="entry name" value="CHORISMATE_MUT_2"/>
    <property type="match status" value="1"/>
</dbReference>
<dbReference type="InterPro" id="IPR051331">
    <property type="entry name" value="Chorismate_mutase-related"/>
</dbReference>
<dbReference type="SUPFAM" id="SSF48600">
    <property type="entry name" value="Chorismate mutase II"/>
    <property type="match status" value="1"/>
</dbReference>
<dbReference type="PANTHER" id="PTHR38041:SF1">
    <property type="entry name" value="CHORISMATE MUTASE"/>
    <property type="match status" value="1"/>
</dbReference>
<protein>
    <recommendedName>
        <fullName evidence="2">Chorismate mutase domain-containing protein</fullName>
    </recommendedName>
</protein>
<dbReference type="GO" id="GO:0009697">
    <property type="term" value="P:salicylic acid biosynthetic process"/>
    <property type="evidence" value="ECO:0007669"/>
    <property type="project" value="TreeGrafter"/>
</dbReference>
<dbReference type="PANTHER" id="PTHR38041">
    <property type="entry name" value="CHORISMATE MUTASE"/>
    <property type="match status" value="1"/>
</dbReference>
<keyword evidence="1" id="KW-0413">Isomerase</keyword>
<dbReference type="InterPro" id="IPR036263">
    <property type="entry name" value="Chorismate_II_sf"/>
</dbReference>
<dbReference type="Gene3D" id="1.20.59.10">
    <property type="entry name" value="Chorismate mutase"/>
    <property type="match status" value="1"/>
</dbReference>
<evidence type="ECO:0000259" key="2">
    <source>
        <dbReference type="PROSITE" id="PS51168"/>
    </source>
</evidence>
<evidence type="ECO:0000256" key="1">
    <source>
        <dbReference type="ARBA" id="ARBA00023235"/>
    </source>
</evidence>
<dbReference type="AlphaFoldDB" id="A0A1F6VAE2"/>
<accession>A0A1F6VAE2</accession>
<dbReference type="EMBL" id="MFTJ01000007">
    <property type="protein sequence ID" value="OGI66610.1"/>
    <property type="molecule type" value="Genomic_DNA"/>
</dbReference>
<gene>
    <name evidence="3" type="ORF">A2642_00120</name>
</gene>
<comment type="caution">
    <text evidence="3">The sequence shown here is derived from an EMBL/GenBank/DDBJ whole genome shotgun (WGS) entry which is preliminary data.</text>
</comment>
<dbReference type="GO" id="GO:0004106">
    <property type="term" value="F:chorismate mutase activity"/>
    <property type="evidence" value="ECO:0007669"/>
    <property type="project" value="InterPro"/>
</dbReference>
<reference evidence="3 4" key="1">
    <citation type="journal article" date="2016" name="Nat. Commun.">
        <title>Thousands of microbial genomes shed light on interconnected biogeochemical processes in an aquifer system.</title>
        <authorList>
            <person name="Anantharaman K."/>
            <person name="Brown C.T."/>
            <person name="Hug L.A."/>
            <person name="Sharon I."/>
            <person name="Castelle C.J."/>
            <person name="Probst A.J."/>
            <person name="Thomas B.C."/>
            <person name="Singh A."/>
            <person name="Wilkins M.J."/>
            <person name="Karaoz U."/>
            <person name="Brodie E.L."/>
            <person name="Williams K.H."/>
            <person name="Hubbard S.S."/>
            <person name="Banfield J.F."/>
        </authorList>
    </citation>
    <scope>NUCLEOTIDE SEQUENCE [LARGE SCALE GENOMIC DNA]</scope>
</reference>
<name>A0A1F6VAE2_9BACT</name>
<proteinExistence type="predicted"/>
<organism evidence="3 4">
    <name type="scientific">Candidatus Nomurabacteria bacterium RIFCSPHIGHO2_01_FULL_39_10</name>
    <dbReference type="NCBI Taxonomy" id="1801733"/>
    <lineage>
        <taxon>Bacteria</taxon>
        <taxon>Candidatus Nomuraibacteriota</taxon>
    </lineage>
</organism>
<evidence type="ECO:0000313" key="3">
    <source>
        <dbReference type="EMBL" id="OGI66610.1"/>
    </source>
</evidence>
<dbReference type="GO" id="GO:0046417">
    <property type="term" value="P:chorismate metabolic process"/>
    <property type="evidence" value="ECO:0007669"/>
    <property type="project" value="InterPro"/>
</dbReference>
<dbReference type="Pfam" id="PF01817">
    <property type="entry name" value="CM_2"/>
    <property type="match status" value="1"/>
</dbReference>
<dbReference type="InterPro" id="IPR036979">
    <property type="entry name" value="CM_dom_sf"/>
</dbReference>
<feature type="domain" description="Chorismate mutase" evidence="2">
    <location>
        <begin position="1"/>
        <end position="89"/>
    </location>
</feature>
<evidence type="ECO:0000313" key="4">
    <source>
        <dbReference type="Proteomes" id="UP000178700"/>
    </source>
</evidence>
<dbReference type="Proteomes" id="UP000178700">
    <property type="component" value="Unassembled WGS sequence"/>
</dbReference>